<dbReference type="Gene3D" id="2.10.10.10">
    <property type="entry name" value="Fibronectin, type II, collagen-binding"/>
    <property type="match status" value="1"/>
</dbReference>
<dbReference type="SUPFAM" id="SSF57196">
    <property type="entry name" value="EGF/Laminin"/>
    <property type="match status" value="1"/>
</dbReference>
<keyword evidence="3" id="KW-0964">Secreted</keyword>
<dbReference type="InterPro" id="IPR050127">
    <property type="entry name" value="Serine_Proteases_S1"/>
</dbReference>
<evidence type="ECO:0000256" key="8">
    <source>
        <dbReference type="ARBA" id="ARBA00022737"/>
    </source>
</evidence>
<organism evidence="23 24">
    <name type="scientific">Pantherophis guttatus</name>
    <name type="common">Corn snake</name>
    <name type="synonym">Elaphe guttata</name>
    <dbReference type="NCBI Taxonomy" id="94885"/>
    <lineage>
        <taxon>Eukaryota</taxon>
        <taxon>Metazoa</taxon>
        <taxon>Chordata</taxon>
        <taxon>Craniata</taxon>
        <taxon>Vertebrata</taxon>
        <taxon>Euteleostomi</taxon>
        <taxon>Lepidosauria</taxon>
        <taxon>Squamata</taxon>
        <taxon>Bifurcata</taxon>
        <taxon>Unidentata</taxon>
        <taxon>Episquamata</taxon>
        <taxon>Toxicofera</taxon>
        <taxon>Serpentes</taxon>
        <taxon>Colubroidea</taxon>
        <taxon>Colubridae</taxon>
        <taxon>Colubrinae</taxon>
        <taxon>Pantherophis</taxon>
    </lineage>
</organism>
<keyword evidence="6 17" id="KW-0645">Protease</keyword>
<dbReference type="CDD" id="cd00054">
    <property type="entry name" value="EGF_CA"/>
    <property type="match status" value="2"/>
</dbReference>
<dbReference type="InterPro" id="IPR001254">
    <property type="entry name" value="Trypsin_dom"/>
</dbReference>
<evidence type="ECO:0000256" key="16">
    <source>
        <dbReference type="PROSITE-ProRule" id="PRU00479"/>
    </source>
</evidence>
<feature type="domain" description="EGF-like" evidence="19">
    <location>
        <begin position="89"/>
        <end position="125"/>
    </location>
</feature>
<dbReference type="GO" id="GO:0031638">
    <property type="term" value="P:zymogen activation"/>
    <property type="evidence" value="ECO:0007669"/>
    <property type="project" value="TreeGrafter"/>
</dbReference>
<dbReference type="GO" id="GO:0007596">
    <property type="term" value="P:blood coagulation"/>
    <property type="evidence" value="ECO:0007669"/>
    <property type="project" value="TreeGrafter"/>
</dbReference>
<dbReference type="Pfam" id="PF00040">
    <property type="entry name" value="fn2"/>
    <property type="match status" value="1"/>
</dbReference>
<dbReference type="FunFam" id="2.40.10.10:FF:000003">
    <property type="entry name" value="Transmembrane serine protease 3"/>
    <property type="match status" value="1"/>
</dbReference>
<keyword evidence="9 17" id="KW-0378">Hydrolase</keyword>
<evidence type="ECO:0000256" key="9">
    <source>
        <dbReference type="ARBA" id="ARBA00022801"/>
    </source>
</evidence>
<dbReference type="PROSITE" id="PS00134">
    <property type="entry name" value="TRYPSIN_HIS"/>
    <property type="match status" value="1"/>
</dbReference>
<dbReference type="FunFam" id="2.10.25.10:FF:000255">
    <property type="entry name" value="Sushi, nidogen and EGF-like domains 1"/>
    <property type="match status" value="1"/>
</dbReference>
<dbReference type="Pfam" id="PF00089">
    <property type="entry name" value="Trypsin"/>
    <property type="match status" value="1"/>
</dbReference>
<dbReference type="InterPro" id="IPR033116">
    <property type="entry name" value="TRYPSIN_SER"/>
</dbReference>
<dbReference type="GO" id="GO:0005791">
    <property type="term" value="C:rough endoplasmic reticulum"/>
    <property type="evidence" value="ECO:0007669"/>
    <property type="project" value="TreeGrafter"/>
</dbReference>
<dbReference type="InterPro" id="IPR043504">
    <property type="entry name" value="Peptidase_S1_PA_chymotrypsin"/>
</dbReference>
<evidence type="ECO:0000259" key="22">
    <source>
        <dbReference type="PROSITE" id="PS51092"/>
    </source>
</evidence>
<dbReference type="Pfam" id="PF00051">
    <property type="entry name" value="Kringle"/>
    <property type="match status" value="1"/>
</dbReference>
<dbReference type="CDD" id="cd00062">
    <property type="entry name" value="FN2"/>
    <property type="match status" value="1"/>
</dbReference>
<dbReference type="PANTHER" id="PTHR24264:SF46">
    <property type="entry name" value="COAGULATION FACTOR XII"/>
    <property type="match status" value="1"/>
</dbReference>
<keyword evidence="23" id="KW-1185">Reference proteome</keyword>
<dbReference type="InterPro" id="IPR038178">
    <property type="entry name" value="Kringle_sf"/>
</dbReference>
<dbReference type="InterPro" id="IPR018114">
    <property type="entry name" value="TRYPSIN_HIS"/>
</dbReference>
<dbReference type="InterPro" id="IPR001314">
    <property type="entry name" value="Peptidase_S1A"/>
</dbReference>
<dbReference type="FunFam" id="2.40.20.10:FF:000016">
    <property type="entry name" value="Coagulation factor XII"/>
    <property type="match status" value="1"/>
</dbReference>
<dbReference type="Pfam" id="PF00008">
    <property type="entry name" value="EGF"/>
    <property type="match status" value="2"/>
</dbReference>
<sequence>MTAQLLLLLLFVILNPGELFLGVIGKPQKAKHELTSSSEESCHFPFRYQRKMHYSCLPGGFLKSQRWCATTENYDGDQQWKFCQKEERPTGYCDPNPCQNGGACEARKAGFHCTCTAGFHGRRCEKEGCFGSQRRLHVGKKETWLQHFPFTGLKECHCNRKNILCRTVHGKACRSNPCLNGGQCTQLGQNLVCSCPENFSGPLCDIDHTEICYSGNGHLYRGMAQSSSSGAPCLPWDSPILLMEYSIKLRNAVSLGLGEHAFCRNPDNDTQPWCFLLQDRRITWEYCNITRCYPQSAGAVGEEAGSAPGGDAADSSPWLVEGVATGGELITKATGAPLEEMTTSHVISKPKSATSSAPVCGQRYTKVVSSRSRIVGGMVALPGAHPYLAALYIGDQFCGGSLIDSCWILTAAHCLEFRPDVSRISVVLGQIFYNTSTEGTVKFQVQKYQLHENYSQITKEHDIALVQLKEKSPGHCIGFSNSISPICLPGSLETADSNGHCQIAGWGHMYEGADKLSVYLQEADVPIIPHEQCRSPEVHGSQITQHMLCAGYLEGRIDACQGDSGGPLVCEERGKATIRGIVSWSTGCAQRSKPGVYTNVARYLSWIQSNMH</sequence>
<dbReference type="SMART" id="SM00020">
    <property type="entry name" value="Tryp_SPc"/>
    <property type="match status" value="1"/>
</dbReference>
<dbReference type="PROSITE" id="PS00023">
    <property type="entry name" value="FN2_1"/>
    <property type="match status" value="1"/>
</dbReference>
<feature type="disulfide bond" evidence="14">
    <location>
        <begin position="115"/>
        <end position="124"/>
    </location>
</feature>
<proteinExistence type="inferred from homology"/>
<dbReference type="SMART" id="SM00059">
    <property type="entry name" value="FN2"/>
    <property type="match status" value="1"/>
</dbReference>
<dbReference type="SUPFAM" id="SSF57440">
    <property type="entry name" value="Kringle-like"/>
    <property type="match status" value="2"/>
</dbReference>
<dbReference type="Gene3D" id="2.10.25.10">
    <property type="entry name" value="Laminin"/>
    <property type="match status" value="2"/>
</dbReference>
<dbReference type="GO" id="GO:0005615">
    <property type="term" value="C:extracellular space"/>
    <property type="evidence" value="ECO:0007669"/>
    <property type="project" value="TreeGrafter"/>
</dbReference>
<comment type="subcellular location">
    <subcellularLocation>
        <location evidence="1">Secreted</location>
    </subcellularLocation>
</comment>
<evidence type="ECO:0000256" key="3">
    <source>
        <dbReference type="ARBA" id="ARBA00022525"/>
    </source>
</evidence>
<evidence type="ECO:0000256" key="7">
    <source>
        <dbReference type="ARBA" id="ARBA00022729"/>
    </source>
</evidence>
<dbReference type="SMART" id="SM00179">
    <property type="entry name" value="EGF_CA"/>
    <property type="match status" value="1"/>
</dbReference>
<dbReference type="KEGG" id="pgut:117679805"/>
<dbReference type="AlphaFoldDB" id="A0A6P9DQ06"/>
<protein>
    <submittedName>
        <fullName evidence="24">Coagulation factor XII isoform X1</fullName>
    </submittedName>
</protein>
<evidence type="ECO:0000256" key="4">
    <source>
        <dbReference type="ARBA" id="ARBA00022536"/>
    </source>
</evidence>
<dbReference type="Gene3D" id="2.40.20.10">
    <property type="entry name" value="Plasminogen Kringle 4"/>
    <property type="match status" value="1"/>
</dbReference>
<evidence type="ECO:0000259" key="21">
    <source>
        <dbReference type="PROSITE" id="PS50240"/>
    </source>
</evidence>
<keyword evidence="12" id="KW-0325">Glycoprotein</keyword>
<keyword evidence="11 16" id="KW-1015">Disulfide bond</keyword>
<keyword evidence="7 18" id="KW-0732">Signal</keyword>
<accession>A0A6P9DQ06</accession>
<feature type="domain" description="Peptidase S1" evidence="21">
    <location>
        <begin position="374"/>
        <end position="612"/>
    </location>
</feature>
<dbReference type="InterPro" id="IPR013806">
    <property type="entry name" value="Kringle-like"/>
</dbReference>
<dbReference type="GeneID" id="117679805"/>
<feature type="chain" id="PRO_5027754650" evidence="18">
    <location>
        <begin position="20"/>
        <end position="612"/>
    </location>
</feature>
<keyword evidence="10 17" id="KW-0720">Serine protease</keyword>
<evidence type="ECO:0000256" key="1">
    <source>
        <dbReference type="ARBA" id="ARBA00004613"/>
    </source>
</evidence>
<feature type="domain" description="Fibronectin type-II" evidence="22">
    <location>
        <begin position="37"/>
        <end position="85"/>
    </location>
</feature>
<evidence type="ECO:0000256" key="10">
    <source>
        <dbReference type="ARBA" id="ARBA00022825"/>
    </source>
</evidence>
<evidence type="ECO:0000259" key="19">
    <source>
        <dbReference type="PROSITE" id="PS50026"/>
    </source>
</evidence>
<evidence type="ECO:0000256" key="14">
    <source>
        <dbReference type="PROSITE-ProRule" id="PRU00076"/>
    </source>
</evidence>
<evidence type="ECO:0000256" key="15">
    <source>
        <dbReference type="PROSITE-ProRule" id="PRU00121"/>
    </source>
</evidence>
<dbReference type="PROSITE" id="PS00021">
    <property type="entry name" value="KRINGLE_1"/>
    <property type="match status" value="1"/>
</dbReference>
<feature type="disulfide bond" evidence="16">
    <location>
        <begin position="56"/>
        <end position="83"/>
    </location>
</feature>
<dbReference type="InterPro" id="IPR018056">
    <property type="entry name" value="Kringle_CS"/>
</dbReference>
<evidence type="ECO:0000259" key="20">
    <source>
        <dbReference type="PROSITE" id="PS50070"/>
    </source>
</evidence>
<dbReference type="Proteomes" id="UP001652622">
    <property type="component" value="Unplaced"/>
</dbReference>
<feature type="domain" description="EGF-like" evidence="19">
    <location>
        <begin position="169"/>
        <end position="205"/>
    </location>
</feature>
<dbReference type="PROSITE" id="PS00022">
    <property type="entry name" value="EGF_1"/>
    <property type="match status" value="2"/>
</dbReference>
<keyword evidence="5 15" id="KW-0420">Kringle</keyword>
<evidence type="ECO:0000313" key="24">
    <source>
        <dbReference type="RefSeq" id="XP_034297917.1"/>
    </source>
</evidence>
<evidence type="ECO:0000256" key="11">
    <source>
        <dbReference type="ARBA" id="ARBA00023157"/>
    </source>
</evidence>
<dbReference type="PANTHER" id="PTHR24264">
    <property type="entry name" value="TRYPSIN-RELATED"/>
    <property type="match status" value="1"/>
</dbReference>
<dbReference type="GO" id="GO:0004252">
    <property type="term" value="F:serine-type endopeptidase activity"/>
    <property type="evidence" value="ECO:0007669"/>
    <property type="project" value="InterPro"/>
</dbReference>
<dbReference type="CDD" id="cd00108">
    <property type="entry name" value="KR"/>
    <property type="match status" value="1"/>
</dbReference>
<dbReference type="GO" id="GO:0035821">
    <property type="term" value="P:modulation of process of another organism"/>
    <property type="evidence" value="ECO:0007669"/>
    <property type="project" value="UniProtKB-ARBA"/>
</dbReference>
<dbReference type="InterPro" id="IPR036943">
    <property type="entry name" value="FN_type2_sf"/>
</dbReference>
<keyword evidence="8" id="KW-0677">Repeat</keyword>
<dbReference type="InterPro" id="IPR000562">
    <property type="entry name" value="FN_type2_dom"/>
</dbReference>
<evidence type="ECO:0000256" key="13">
    <source>
        <dbReference type="ARBA" id="ARBA00037517"/>
    </source>
</evidence>
<feature type="signal peptide" evidence="18">
    <location>
        <begin position="1"/>
        <end position="19"/>
    </location>
</feature>
<dbReference type="InParanoid" id="A0A6P9DQ06"/>
<evidence type="ECO:0000256" key="2">
    <source>
        <dbReference type="ARBA" id="ARBA00009228"/>
    </source>
</evidence>
<comment type="function">
    <text evidence="13">Factor XII is a serum glycoprotein that participates in the initiation of blood coagulation, fibrinolysis, and the generation of bradykinin and angiotensin. Prekallikrein is cleaved by factor XII to form kallikrein, which then cleaves factor XII first to alpha-factor XIIa and then trypsin cleaves it to beta-factor XIIa. Alpha-factor XIIa activates factor XI to factor XIa.</text>
</comment>
<dbReference type="CDD" id="cd00190">
    <property type="entry name" value="Tryp_SPc"/>
    <property type="match status" value="1"/>
</dbReference>
<reference evidence="24" key="1">
    <citation type="submission" date="2025-08" db="UniProtKB">
        <authorList>
            <consortium name="RefSeq"/>
        </authorList>
    </citation>
    <scope>IDENTIFICATION</scope>
    <source>
        <tissue evidence="24">Blood</tissue>
    </source>
</reference>
<dbReference type="SMART" id="SM00130">
    <property type="entry name" value="KR"/>
    <property type="match status" value="1"/>
</dbReference>
<feature type="domain" description="Kringle" evidence="20">
    <location>
        <begin position="211"/>
        <end position="292"/>
    </location>
</feature>
<dbReference type="PROSITE" id="PS00135">
    <property type="entry name" value="TRYPSIN_SER"/>
    <property type="match status" value="1"/>
</dbReference>
<feature type="disulfide bond" evidence="16">
    <location>
        <begin position="42"/>
        <end position="68"/>
    </location>
</feature>
<gene>
    <name evidence="24" type="primary">F12</name>
</gene>
<dbReference type="SUPFAM" id="SSF50494">
    <property type="entry name" value="Trypsin-like serine proteases"/>
    <property type="match status" value="1"/>
</dbReference>
<dbReference type="GO" id="GO:0005509">
    <property type="term" value="F:calcium ion binding"/>
    <property type="evidence" value="ECO:0007669"/>
    <property type="project" value="InterPro"/>
</dbReference>
<dbReference type="PROSITE" id="PS50240">
    <property type="entry name" value="TRYPSIN_DOM"/>
    <property type="match status" value="1"/>
</dbReference>
<evidence type="ECO:0000256" key="6">
    <source>
        <dbReference type="ARBA" id="ARBA00022670"/>
    </source>
</evidence>
<dbReference type="PROSITE" id="PS50070">
    <property type="entry name" value="KRINGLE_2"/>
    <property type="match status" value="1"/>
</dbReference>
<dbReference type="CTD" id="2161"/>
<dbReference type="SMART" id="SM00181">
    <property type="entry name" value="EGF"/>
    <property type="match status" value="2"/>
</dbReference>
<dbReference type="PRINTS" id="PR00018">
    <property type="entry name" value="KRINGLE"/>
</dbReference>
<dbReference type="PROSITE" id="PS50026">
    <property type="entry name" value="EGF_3"/>
    <property type="match status" value="2"/>
</dbReference>
<evidence type="ECO:0000256" key="18">
    <source>
        <dbReference type="SAM" id="SignalP"/>
    </source>
</evidence>
<evidence type="ECO:0000256" key="17">
    <source>
        <dbReference type="RuleBase" id="RU363034"/>
    </source>
</evidence>
<dbReference type="PRINTS" id="PR00722">
    <property type="entry name" value="CHYMOTRYPSIN"/>
</dbReference>
<comment type="caution">
    <text evidence="14">Lacks conserved residue(s) required for the propagation of feature annotation.</text>
</comment>
<dbReference type="InterPro" id="IPR000742">
    <property type="entry name" value="EGF"/>
</dbReference>
<evidence type="ECO:0000256" key="5">
    <source>
        <dbReference type="ARBA" id="ARBA00022572"/>
    </source>
</evidence>
<keyword evidence="4 14" id="KW-0245">EGF-like domain</keyword>
<dbReference type="RefSeq" id="XP_034297917.1">
    <property type="nucleotide sequence ID" value="XM_034442026.2"/>
</dbReference>
<evidence type="ECO:0000313" key="23">
    <source>
        <dbReference type="Proteomes" id="UP001652622"/>
    </source>
</evidence>
<dbReference type="FunFam" id="2.10.25.10:FF:000012">
    <property type="entry name" value="Delta-like protein"/>
    <property type="match status" value="1"/>
</dbReference>
<dbReference type="InterPro" id="IPR009003">
    <property type="entry name" value="Peptidase_S1_PA"/>
</dbReference>
<dbReference type="PROSITE" id="PS01186">
    <property type="entry name" value="EGF_2"/>
    <property type="match status" value="1"/>
</dbReference>
<comment type="similarity">
    <text evidence="2">Belongs to the peptidase S1 family. Snake venom subfamily.</text>
</comment>
<dbReference type="PROSITE" id="PS51092">
    <property type="entry name" value="FN2_2"/>
    <property type="match status" value="1"/>
</dbReference>
<evidence type="ECO:0000256" key="12">
    <source>
        <dbReference type="ARBA" id="ARBA00023180"/>
    </source>
</evidence>
<dbReference type="Gene3D" id="2.40.10.10">
    <property type="entry name" value="Trypsin-like serine proteases"/>
    <property type="match status" value="1"/>
</dbReference>
<feature type="disulfide bond" evidence="14">
    <location>
        <begin position="195"/>
        <end position="204"/>
    </location>
</feature>
<dbReference type="InterPro" id="IPR000001">
    <property type="entry name" value="Kringle"/>
</dbReference>
<dbReference type="OMA" id="GPQPWCA"/>
<dbReference type="InterPro" id="IPR001881">
    <property type="entry name" value="EGF-like_Ca-bd_dom"/>
</dbReference>
<name>A0A6P9DQ06_PANGU</name>